<sequence length="46" mass="4800">MKQICPSCNGTGWVTVQRAASTGGRGGTVDEKITCPQCDGSQWVDA</sequence>
<proteinExistence type="predicted"/>
<protein>
    <recommendedName>
        <fullName evidence="3">Chaperone protein DnaJ</fullName>
    </recommendedName>
</protein>
<dbReference type="AlphaFoldDB" id="W7J3B7"/>
<keyword evidence="2" id="KW-1185">Reference proteome</keyword>
<evidence type="ECO:0000313" key="2">
    <source>
        <dbReference type="Proteomes" id="UP000019277"/>
    </source>
</evidence>
<evidence type="ECO:0008006" key="3">
    <source>
        <dbReference type="Google" id="ProtNLM"/>
    </source>
</evidence>
<gene>
    <name evidence="1" type="ORF">UO65_1153</name>
</gene>
<evidence type="ECO:0000313" key="1">
    <source>
        <dbReference type="EMBL" id="EWC63476.1"/>
    </source>
</evidence>
<reference evidence="1 2" key="1">
    <citation type="journal article" date="2014" name="Genome Announc.">
        <title>Draft Genome Sequence of the Antitrypanosomally Active Sponge-Associated Bacterium Actinokineospora sp. Strain EG49.</title>
        <authorList>
            <person name="Harjes J."/>
            <person name="Ryu T."/>
            <person name="Abdelmohsen U.R."/>
            <person name="Moitinho-Silva L."/>
            <person name="Horn H."/>
            <person name="Ravasi T."/>
            <person name="Hentschel U."/>
        </authorList>
    </citation>
    <scope>NUCLEOTIDE SEQUENCE [LARGE SCALE GENOMIC DNA]</scope>
    <source>
        <strain evidence="1 2">EG49</strain>
    </source>
</reference>
<dbReference type="Gene3D" id="2.10.230.10">
    <property type="entry name" value="Heat shock protein DnaJ, cysteine-rich domain"/>
    <property type="match status" value="1"/>
</dbReference>
<dbReference type="InterPro" id="IPR036410">
    <property type="entry name" value="HSP_DnaJ_Cys-rich_dom_sf"/>
</dbReference>
<organism evidence="1 2">
    <name type="scientific">Actinokineospora spheciospongiae</name>
    <dbReference type="NCBI Taxonomy" id="909613"/>
    <lineage>
        <taxon>Bacteria</taxon>
        <taxon>Bacillati</taxon>
        <taxon>Actinomycetota</taxon>
        <taxon>Actinomycetes</taxon>
        <taxon>Pseudonocardiales</taxon>
        <taxon>Pseudonocardiaceae</taxon>
        <taxon>Actinokineospora</taxon>
    </lineage>
</organism>
<dbReference type="Proteomes" id="UP000019277">
    <property type="component" value="Unassembled WGS sequence"/>
</dbReference>
<dbReference type="SUPFAM" id="SSF57938">
    <property type="entry name" value="DnaJ/Hsp40 cysteine-rich domain"/>
    <property type="match status" value="1"/>
</dbReference>
<dbReference type="EMBL" id="AYXG01000043">
    <property type="protein sequence ID" value="EWC63476.1"/>
    <property type="molecule type" value="Genomic_DNA"/>
</dbReference>
<comment type="caution">
    <text evidence="1">The sequence shown here is derived from an EMBL/GenBank/DDBJ whole genome shotgun (WGS) entry which is preliminary data.</text>
</comment>
<accession>W7J3B7</accession>
<name>W7J3B7_9PSEU</name>